<dbReference type="GeneID" id="19886926"/>
<keyword evidence="2" id="KW-1185">Reference proteome</keyword>
<dbReference type="InParanoid" id="J4WB38"/>
<accession>J4WB38</accession>
<proteinExistence type="predicted"/>
<gene>
    <name evidence="1" type="ORF">BBA_03914</name>
</gene>
<dbReference type="RefSeq" id="XP_008597233.1">
    <property type="nucleotide sequence ID" value="XM_008599011.1"/>
</dbReference>
<organism evidence="1 2">
    <name type="scientific">Beauveria bassiana (strain ARSEF 2860)</name>
    <name type="common">White muscardine disease fungus</name>
    <name type="synonym">Tritirachium shiotae</name>
    <dbReference type="NCBI Taxonomy" id="655819"/>
    <lineage>
        <taxon>Eukaryota</taxon>
        <taxon>Fungi</taxon>
        <taxon>Dikarya</taxon>
        <taxon>Ascomycota</taxon>
        <taxon>Pezizomycotina</taxon>
        <taxon>Sordariomycetes</taxon>
        <taxon>Hypocreomycetidae</taxon>
        <taxon>Hypocreales</taxon>
        <taxon>Cordycipitaceae</taxon>
        <taxon>Beauveria</taxon>
    </lineage>
</organism>
<dbReference type="Proteomes" id="UP000002762">
    <property type="component" value="Unassembled WGS sequence"/>
</dbReference>
<protein>
    <submittedName>
        <fullName evidence="1">Uncharacterized protein</fullName>
    </submittedName>
</protein>
<sequence>MSDSNQEADQALTIVGKVSKSEVLSLNGPQGPEWVRGIKVAEKTVKTDFPSVSAMLIAGGKAHQSRDVQAHSNVISVKFYDGDERKVVSGHVHMDGRIEYNKKLPGGGLKSTWKPTREQVNQAKWTIYDTDKKKQRKVTTEGKWWYIEIEGCKVPF</sequence>
<evidence type="ECO:0000313" key="2">
    <source>
        <dbReference type="Proteomes" id="UP000002762"/>
    </source>
</evidence>
<reference evidence="1 2" key="1">
    <citation type="journal article" date="2012" name="Sci. Rep.">
        <title>Genomic perspectives on the evolution of fungal entomopathogenicity in Beauveria bassiana.</title>
        <authorList>
            <person name="Xiao G."/>
            <person name="Ying S.H."/>
            <person name="Zheng P."/>
            <person name="Wang Z.L."/>
            <person name="Zhang S."/>
            <person name="Xie X.Q."/>
            <person name="Shang Y."/>
            <person name="St Leger R.J."/>
            <person name="Zhao G.P."/>
            <person name="Wang C."/>
            <person name="Feng M.G."/>
        </authorList>
    </citation>
    <scope>NUCLEOTIDE SEQUENCE [LARGE SCALE GENOMIC DNA]</scope>
    <source>
        <strain evidence="1 2">ARSEF 2860</strain>
    </source>
</reference>
<name>J4WB38_BEAB2</name>
<dbReference type="EMBL" id="JH725157">
    <property type="protein sequence ID" value="EJP67340.1"/>
    <property type="molecule type" value="Genomic_DNA"/>
</dbReference>
<dbReference type="AlphaFoldDB" id="J4WB38"/>
<dbReference type="HOGENOM" id="CLU_1704658_0_0_1"/>
<evidence type="ECO:0000313" key="1">
    <source>
        <dbReference type="EMBL" id="EJP67340.1"/>
    </source>
</evidence>